<proteinExistence type="predicted"/>
<evidence type="ECO:0000256" key="1">
    <source>
        <dbReference type="SAM" id="Phobius"/>
    </source>
</evidence>
<comment type="caution">
    <text evidence="2">The sequence shown here is derived from an EMBL/GenBank/DDBJ whole genome shotgun (WGS) entry which is preliminary data.</text>
</comment>
<keyword evidence="3" id="KW-1185">Reference proteome</keyword>
<dbReference type="OrthoDB" id="2305365at2759"/>
<feature type="non-terminal residue" evidence="2">
    <location>
        <position position="1"/>
    </location>
</feature>
<reference evidence="2" key="1">
    <citation type="submission" date="2021-06" db="EMBL/GenBank/DDBJ databases">
        <authorList>
            <person name="Kallberg Y."/>
            <person name="Tangrot J."/>
            <person name="Rosling A."/>
        </authorList>
    </citation>
    <scope>NUCLEOTIDE SEQUENCE</scope>
    <source>
        <strain evidence="2">CL551</strain>
    </source>
</reference>
<dbReference type="Proteomes" id="UP000789342">
    <property type="component" value="Unassembled WGS sequence"/>
</dbReference>
<protein>
    <submittedName>
        <fullName evidence="2">8109_t:CDS:1</fullName>
    </submittedName>
</protein>
<keyword evidence="1" id="KW-0472">Membrane</keyword>
<sequence length="238" mass="27459">IAESQNFGMKKYLARDFANLFGTPPYTRDLSSLKITSNKRPLNNKEIQQYTNDISVMCAFNMTPSELSVEVGGELANELFSIRDTNPEVWTSDLEKYIDNVLNNNGNQYEIAVQKFQMNPFIYTVRRYFLTFIFSDRGPLCYARSAEITKSGTNSGIVKVDSKVMRQKFFKWMYSIWLMCCESILIVILSLQLKLKYFASRMALYSLNMLPGTFQQNLLLPLFLLVFPVGVNIRVFSE</sequence>
<keyword evidence="1" id="KW-0812">Transmembrane</keyword>
<accession>A0A9N9DVM0</accession>
<evidence type="ECO:0000313" key="2">
    <source>
        <dbReference type="EMBL" id="CAG8649966.1"/>
    </source>
</evidence>
<dbReference type="EMBL" id="CAJVPV010010314">
    <property type="protein sequence ID" value="CAG8649966.1"/>
    <property type="molecule type" value="Genomic_DNA"/>
</dbReference>
<organism evidence="2 3">
    <name type="scientific">Acaulospora morrowiae</name>
    <dbReference type="NCBI Taxonomy" id="94023"/>
    <lineage>
        <taxon>Eukaryota</taxon>
        <taxon>Fungi</taxon>
        <taxon>Fungi incertae sedis</taxon>
        <taxon>Mucoromycota</taxon>
        <taxon>Glomeromycotina</taxon>
        <taxon>Glomeromycetes</taxon>
        <taxon>Diversisporales</taxon>
        <taxon>Acaulosporaceae</taxon>
        <taxon>Acaulospora</taxon>
    </lineage>
</organism>
<feature type="transmembrane region" description="Helical" evidence="1">
    <location>
        <begin position="213"/>
        <end position="233"/>
    </location>
</feature>
<feature type="transmembrane region" description="Helical" evidence="1">
    <location>
        <begin position="172"/>
        <end position="193"/>
    </location>
</feature>
<keyword evidence="1" id="KW-1133">Transmembrane helix</keyword>
<gene>
    <name evidence="2" type="ORF">AMORRO_LOCUS9917</name>
</gene>
<name>A0A9N9DVM0_9GLOM</name>
<dbReference type="AlphaFoldDB" id="A0A9N9DVM0"/>
<evidence type="ECO:0000313" key="3">
    <source>
        <dbReference type="Proteomes" id="UP000789342"/>
    </source>
</evidence>